<feature type="compositionally biased region" description="Polar residues" evidence="4">
    <location>
        <begin position="351"/>
        <end position="361"/>
    </location>
</feature>
<feature type="region of interest" description="Disordered" evidence="4">
    <location>
        <begin position="228"/>
        <end position="286"/>
    </location>
</feature>
<name>A0ABR2VU50_9FUNG</name>
<dbReference type="EMBL" id="JASJQH010007776">
    <property type="protein sequence ID" value="KAK9701867.1"/>
    <property type="molecule type" value="Genomic_DNA"/>
</dbReference>
<keyword evidence="6" id="KW-1185">Reference proteome</keyword>
<dbReference type="Proteomes" id="UP001479436">
    <property type="component" value="Unassembled WGS sequence"/>
</dbReference>
<dbReference type="Gene3D" id="1.20.5.170">
    <property type="match status" value="1"/>
</dbReference>
<sequence>MPFCETGSAQIQQTGGFAYGLLDLSKDQEFQFSENPKVVHQADKAHHKKPGRKPLTNIPDSKRKAQILTAQRAFRDRKKCYVQDLENKVKDCEHSHSTTITSLQRELMELKERLARLEQENQTLKKEETTPISNCCNSNANYLLPTISNCSEAFRGLPAQFEYTQFPTLSSSTVSNQNPGVPSIPEMGYPQFEDPYQRFPVSNSYGNVDFVPAGISRVNILSGNLHSEPAHLSDSDPSTHSLSDIPKTPNDLRGTQEYTNSQYDPPFYHLDASTSPPSSVSEPSNNISRCNGCNSPELNPQYNSCNSPELNPQCNGCGSPEPKPACNGCNSSKLNPQCNGCDSPEPKPACNGSNSPGLKPQ</sequence>
<protein>
    <submittedName>
        <fullName evidence="5">DNA-binding transcription factor yap1</fullName>
    </submittedName>
</protein>
<evidence type="ECO:0000313" key="5">
    <source>
        <dbReference type="EMBL" id="KAK9701867.1"/>
    </source>
</evidence>
<proteinExistence type="predicted"/>
<reference evidence="5 6" key="1">
    <citation type="submission" date="2023-04" db="EMBL/GenBank/DDBJ databases">
        <title>Genome of Basidiobolus ranarum AG-B5.</title>
        <authorList>
            <person name="Stajich J.E."/>
            <person name="Carter-House D."/>
            <person name="Gryganskyi A."/>
        </authorList>
    </citation>
    <scope>NUCLEOTIDE SEQUENCE [LARGE SCALE GENOMIC DNA]</scope>
    <source>
        <strain evidence="5 6">AG-B5</strain>
    </source>
</reference>
<dbReference type="CDD" id="cd14688">
    <property type="entry name" value="bZIP_YAP"/>
    <property type="match status" value="1"/>
</dbReference>
<dbReference type="GO" id="GO:0003677">
    <property type="term" value="F:DNA binding"/>
    <property type="evidence" value="ECO:0007669"/>
    <property type="project" value="UniProtKB-KW"/>
</dbReference>
<keyword evidence="3" id="KW-0175">Coiled coil</keyword>
<dbReference type="PANTHER" id="PTHR40621:SF6">
    <property type="entry name" value="AP-1-LIKE TRANSCRIPTION FACTOR YAP1-RELATED"/>
    <property type="match status" value="1"/>
</dbReference>
<keyword evidence="5" id="KW-0238">DNA-binding</keyword>
<feature type="region of interest" description="Disordered" evidence="4">
    <location>
        <begin position="339"/>
        <end position="361"/>
    </location>
</feature>
<feature type="compositionally biased region" description="Low complexity" evidence="4">
    <location>
        <begin position="273"/>
        <end position="284"/>
    </location>
</feature>
<dbReference type="SUPFAM" id="SSF57959">
    <property type="entry name" value="Leucine zipper domain"/>
    <property type="match status" value="1"/>
</dbReference>
<evidence type="ECO:0000256" key="4">
    <source>
        <dbReference type="SAM" id="MobiDB-lite"/>
    </source>
</evidence>
<evidence type="ECO:0000256" key="1">
    <source>
        <dbReference type="ARBA" id="ARBA00004123"/>
    </source>
</evidence>
<dbReference type="InterPro" id="IPR050936">
    <property type="entry name" value="AP-1-like"/>
</dbReference>
<organism evidence="5 6">
    <name type="scientific">Basidiobolus ranarum</name>
    <dbReference type="NCBI Taxonomy" id="34480"/>
    <lineage>
        <taxon>Eukaryota</taxon>
        <taxon>Fungi</taxon>
        <taxon>Fungi incertae sedis</taxon>
        <taxon>Zoopagomycota</taxon>
        <taxon>Entomophthoromycotina</taxon>
        <taxon>Basidiobolomycetes</taxon>
        <taxon>Basidiobolales</taxon>
        <taxon>Basidiobolaceae</taxon>
        <taxon>Basidiobolus</taxon>
    </lineage>
</organism>
<keyword evidence="2" id="KW-0539">Nucleus</keyword>
<dbReference type="PANTHER" id="PTHR40621">
    <property type="entry name" value="TRANSCRIPTION FACTOR KAPC-RELATED"/>
    <property type="match status" value="1"/>
</dbReference>
<feature type="coiled-coil region" evidence="3">
    <location>
        <begin position="100"/>
        <end position="130"/>
    </location>
</feature>
<evidence type="ECO:0000256" key="2">
    <source>
        <dbReference type="ARBA" id="ARBA00023242"/>
    </source>
</evidence>
<gene>
    <name evidence="5" type="primary">YAP1_8</name>
    <name evidence="5" type="ORF">K7432_011526</name>
</gene>
<accession>A0ABR2VU50</accession>
<comment type="caution">
    <text evidence="5">The sequence shown here is derived from an EMBL/GenBank/DDBJ whole genome shotgun (WGS) entry which is preliminary data.</text>
</comment>
<comment type="subcellular location">
    <subcellularLocation>
        <location evidence="1">Nucleus</location>
    </subcellularLocation>
</comment>
<evidence type="ECO:0000313" key="6">
    <source>
        <dbReference type="Proteomes" id="UP001479436"/>
    </source>
</evidence>
<dbReference type="InterPro" id="IPR046347">
    <property type="entry name" value="bZIP_sf"/>
</dbReference>
<evidence type="ECO:0000256" key="3">
    <source>
        <dbReference type="SAM" id="Coils"/>
    </source>
</evidence>